<reference evidence="1 2" key="2">
    <citation type="journal article" date="2016" name="Int. J. Syst. Evol. Microbiol.">
        <title>Lutibacter profundi sp. nov., isolated from a deep-sea hydrothermal system on the Arctic Mid-Ocean Ridge and emended description of the genus Lutibacter.</title>
        <authorList>
            <person name="Le Moine Bauer S."/>
            <person name="Roalkvam I."/>
            <person name="Steen I.H."/>
            <person name="Dahle H."/>
        </authorList>
    </citation>
    <scope>NUCLEOTIDE SEQUENCE [LARGE SCALE GENOMIC DNA]</scope>
    <source>
        <strain evidence="1 2">LP1</strain>
    </source>
</reference>
<organism evidence="1 2">
    <name type="scientific">Lutibacter profundi</name>
    <dbReference type="NCBI Taxonomy" id="1622118"/>
    <lineage>
        <taxon>Bacteria</taxon>
        <taxon>Pseudomonadati</taxon>
        <taxon>Bacteroidota</taxon>
        <taxon>Flavobacteriia</taxon>
        <taxon>Flavobacteriales</taxon>
        <taxon>Flavobacteriaceae</taxon>
        <taxon>Lutibacter</taxon>
    </lineage>
</organism>
<accession>A0A0X8G592</accession>
<keyword evidence="2" id="KW-1185">Reference proteome</keyword>
<reference evidence="2" key="1">
    <citation type="submission" date="2015-12" db="EMBL/GenBank/DDBJ databases">
        <title>Complete genome sequence of Lutibacter profundus strain LP1.</title>
        <authorList>
            <person name="Wissuwa J."/>
            <person name="Le Moine Bauer S."/>
            <person name="Stokke R."/>
            <person name="Dahle H."/>
            <person name="Steen I.H."/>
        </authorList>
    </citation>
    <scope>NUCLEOTIDE SEQUENCE [LARGE SCALE GENOMIC DNA]</scope>
    <source>
        <strain evidence="2">LP1</strain>
    </source>
</reference>
<name>A0A0X8G592_9FLAO</name>
<sequence>MKNIFILLTVIILFNSCKKTNGKININGKWNTLSNGFGYMEFDIDSDKIGIFSHLDGDLGLIEYKLLNDSLFIGSNTSFKIEKISDSLIILKNISQNDTLRKMNKTIMTYHEIDSKNDSLLDIFYEKFEKRIYKKWIKSGYVTEDELKNSFLDSIELKFIDSIEKSAF</sequence>
<gene>
    <name evidence="1" type="ORF">Lupro_03065</name>
</gene>
<evidence type="ECO:0000313" key="1">
    <source>
        <dbReference type="EMBL" id="AMC10296.1"/>
    </source>
</evidence>
<dbReference type="RefSeq" id="WP_068206162.1">
    <property type="nucleotide sequence ID" value="NZ_CP013355.1"/>
</dbReference>
<proteinExistence type="predicted"/>
<protein>
    <submittedName>
        <fullName evidence="1">Uncharacterized protein</fullName>
    </submittedName>
</protein>
<evidence type="ECO:0000313" key="2">
    <source>
        <dbReference type="Proteomes" id="UP000059672"/>
    </source>
</evidence>
<dbReference type="KEGG" id="lut:Lupro_03065"/>
<dbReference type="STRING" id="1622118.Lupro_03065"/>
<dbReference type="AlphaFoldDB" id="A0A0X8G592"/>
<dbReference type="Proteomes" id="UP000059672">
    <property type="component" value="Chromosome"/>
</dbReference>
<dbReference type="EMBL" id="CP013355">
    <property type="protein sequence ID" value="AMC10296.1"/>
    <property type="molecule type" value="Genomic_DNA"/>
</dbReference>